<organism evidence="1">
    <name type="scientific">Siphoviridae sp. ctHip2</name>
    <dbReference type="NCBI Taxonomy" id="2827830"/>
    <lineage>
        <taxon>Viruses</taxon>
        <taxon>Duplodnaviria</taxon>
        <taxon>Heunggongvirae</taxon>
        <taxon>Uroviricota</taxon>
        <taxon>Caudoviricetes</taxon>
    </lineage>
</organism>
<accession>A0A8S5RVT7</accession>
<protein>
    <submittedName>
        <fullName evidence="1">Uncharacterized protein</fullName>
    </submittedName>
</protein>
<name>A0A8S5RVT7_9CAUD</name>
<reference evidence="1" key="1">
    <citation type="journal article" date="2021" name="Proc. Natl. Acad. Sci. U.S.A.">
        <title>A Catalog of Tens of Thousands of Viruses from Human Metagenomes Reveals Hidden Associations with Chronic Diseases.</title>
        <authorList>
            <person name="Tisza M.J."/>
            <person name="Buck C.B."/>
        </authorList>
    </citation>
    <scope>NUCLEOTIDE SEQUENCE</scope>
    <source>
        <strain evidence="1">CtHip2</strain>
    </source>
</reference>
<evidence type="ECO:0000313" key="1">
    <source>
        <dbReference type="EMBL" id="DAF42884.1"/>
    </source>
</evidence>
<sequence length="121" mass="13985">MERLHRTIYLIEENPLVKSFGNVEDVLKSIYGGRKVKTITTKRTDKNFDFGHGGRNQSYYLTDQETRTYEIAVTPTDNYIIKVTGYNLQTCDRHFKVDEFEVLGMSIVKVLKRSMKTAGIV</sequence>
<dbReference type="EMBL" id="BK032497">
    <property type="protein sequence ID" value="DAF42884.1"/>
    <property type="molecule type" value="Genomic_DNA"/>
</dbReference>
<proteinExistence type="predicted"/>